<dbReference type="AlphaFoldDB" id="A0ABD5M1U2"/>
<reference evidence="10 11" key="1">
    <citation type="submission" date="2024-06" db="EMBL/GenBank/DDBJ databases">
        <title>Halorubrum miltondacostae sp. nov., a potential PHA producer isolated from an inland solar saltern in Rio Maior, Portugal.</title>
        <authorList>
            <person name="Albuquerque L."/>
            <person name="Viver T."/>
            <person name="Barroso C."/>
            <person name="Claudino R."/>
            <person name="Galvan M."/>
            <person name="Simoes G."/>
            <person name="Lobo Da Cunha A."/>
            <person name="Egas C."/>
        </authorList>
    </citation>
    <scope>NUCLEOTIDE SEQUENCE [LARGE SCALE GENOMIC DNA]</scope>
    <source>
        <strain evidence="10 11">RMP-11</strain>
    </source>
</reference>
<keyword evidence="8 9" id="KW-0472">Membrane</keyword>
<evidence type="ECO:0000256" key="9">
    <source>
        <dbReference type="SAM" id="Phobius"/>
    </source>
</evidence>
<sequence>MTASEPSASATPVSVLLPTVRWTDACDEVAGQLRGPEAFGGGAGETDELLVICDSADDPVADRRGDLPARTRIVIAGEPEGCSGKANAVATGMEAAANDRIAWTDDDFHHPPDWLATLDADYDRQGPTTEVPVFVGLDPLARLFEPAYVIGGTLAVAAAGVAWGGAVIFERDDLRGGEAAFRRDLRRTVSDDGTLSDHVDVASVDRTRHVRAGGSLRGSLERFVRFLTITRYHDPAATAFNVCLGVAMAALCLFAPVAGVTLVTALAGAAYAQFGIRRATFLLAAPGVLIAPPLLAYALARRTFVWGGRRYRWRSLFDVEVEPV</sequence>
<dbReference type="Gene3D" id="3.90.550.10">
    <property type="entry name" value="Spore Coat Polysaccharide Biosynthesis Protein SpsA, Chain A"/>
    <property type="match status" value="1"/>
</dbReference>
<proteinExistence type="predicted"/>
<keyword evidence="11" id="KW-1185">Reference proteome</keyword>
<dbReference type="PANTHER" id="PTHR12726">
    <property type="entry name" value="CERAMIDE GLUCOSYLTRANSFERASE"/>
    <property type="match status" value="1"/>
</dbReference>
<dbReference type="Proteomes" id="UP001567572">
    <property type="component" value="Unassembled WGS sequence"/>
</dbReference>
<organism evidence="10 11">
    <name type="scientific">Halorubrum miltondacostae</name>
    <dbReference type="NCBI Taxonomy" id="3076378"/>
    <lineage>
        <taxon>Archaea</taxon>
        <taxon>Methanobacteriati</taxon>
        <taxon>Methanobacteriota</taxon>
        <taxon>Stenosarchaea group</taxon>
        <taxon>Halobacteria</taxon>
        <taxon>Halobacteriales</taxon>
        <taxon>Haloferacaceae</taxon>
        <taxon>Halorubrum</taxon>
    </lineage>
</organism>
<evidence type="ECO:0000256" key="3">
    <source>
        <dbReference type="ARBA" id="ARBA00004991"/>
    </source>
</evidence>
<dbReference type="EMBL" id="JBEDNY010000001">
    <property type="protein sequence ID" value="MEZ3162534.1"/>
    <property type="molecule type" value="Genomic_DNA"/>
</dbReference>
<evidence type="ECO:0000256" key="4">
    <source>
        <dbReference type="ARBA" id="ARBA00022676"/>
    </source>
</evidence>
<evidence type="ECO:0000256" key="5">
    <source>
        <dbReference type="ARBA" id="ARBA00022679"/>
    </source>
</evidence>
<evidence type="ECO:0000256" key="2">
    <source>
        <dbReference type="ARBA" id="ARBA00004760"/>
    </source>
</evidence>
<comment type="pathway">
    <text evidence="2">Lipid metabolism; sphingolipid metabolism.</text>
</comment>
<evidence type="ECO:0000256" key="6">
    <source>
        <dbReference type="ARBA" id="ARBA00022692"/>
    </source>
</evidence>
<dbReference type="Pfam" id="PF13506">
    <property type="entry name" value="Glyco_transf_21"/>
    <property type="match status" value="1"/>
</dbReference>
<feature type="transmembrane region" description="Helical" evidence="9">
    <location>
        <begin position="147"/>
        <end position="169"/>
    </location>
</feature>
<comment type="caution">
    <text evidence="10">The sequence shown here is derived from an EMBL/GenBank/DDBJ whole genome shotgun (WGS) entry which is preliminary data.</text>
</comment>
<protein>
    <submittedName>
        <fullName evidence="10">Glycosyltransferase family A protein</fullName>
        <ecNumber evidence="10">2.4.-.-</ecNumber>
    </submittedName>
</protein>
<comment type="subcellular location">
    <subcellularLocation>
        <location evidence="1">Membrane</location>
        <topology evidence="1">Multi-pass membrane protein</topology>
    </subcellularLocation>
</comment>
<comment type="pathway">
    <text evidence="3">Sphingolipid metabolism.</text>
</comment>
<feature type="transmembrane region" description="Helical" evidence="9">
    <location>
        <begin position="279"/>
        <end position="300"/>
    </location>
</feature>
<evidence type="ECO:0000313" key="10">
    <source>
        <dbReference type="EMBL" id="MEZ3162534.1"/>
    </source>
</evidence>
<dbReference type="CDD" id="cd00761">
    <property type="entry name" value="Glyco_tranf_GTA_type"/>
    <property type="match status" value="1"/>
</dbReference>
<dbReference type="PANTHER" id="PTHR12726:SF0">
    <property type="entry name" value="CERAMIDE GLUCOSYLTRANSFERASE"/>
    <property type="match status" value="1"/>
</dbReference>
<gene>
    <name evidence="10" type="ORF">ABNG04_01365</name>
</gene>
<keyword evidence="4 10" id="KW-0328">Glycosyltransferase</keyword>
<evidence type="ECO:0000256" key="8">
    <source>
        <dbReference type="ARBA" id="ARBA00023136"/>
    </source>
</evidence>
<dbReference type="SUPFAM" id="SSF53448">
    <property type="entry name" value="Nucleotide-diphospho-sugar transferases"/>
    <property type="match status" value="1"/>
</dbReference>
<name>A0ABD5M1U2_9EURY</name>
<feature type="transmembrane region" description="Helical" evidence="9">
    <location>
        <begin position="239"/>
        <end position="267"/>
    </location>
</feature>
<evidence type="ECO:0000256" key="1">
    <source>
        <dbReference type="ARBA" id="ARBA00004141"/>
    </source>
</evidence>
<dbReference type="RefSeq" id="WP_371159372.1">
    <property type="nucleotide sequence ID" value="NZ_JBEDNX010000010.1"/>
</dbReference>
<dbReference type="EC" id="2.4.-.-" evidence="10"/>
<evidence type="ECO:0000256" key="7">
    <source>
        <dbReference type="ARBA" id="ARBA00022989"/>
    </source>
</evidence>
<dbReference type="GO" id="GO:0008120">
    <property type="term" value="F:ceramide glucosyltransferase activity"/>
    <property type="evidence" value="ECO:0007669"/>
    <property type="project" value="UniProtKB-ARBA"/>
</dbReference>
<dbReference type="InterPro" id="IPR025993">
    <property type="entry name" value="Ceramide_glucosylTrfase"/>
</dbReference>
<accession>A0ABD5M1U2</accession>
<keyword evidence="7 9" id="KW-1133">Transmembrane helix</keyword>
<dbReference type="GO" id="GO:0016020">
    <property type="term" value="C:membrane"/>
    <property type="evidence" value="ECO:0007669"/>
    <property type="project" value="UniProtKB-SubCell"/>
</dbReference>
<keyword evidence="5 10" id="KW-0808">Transferase</keyword>
<keyword evidence="6 9" id="KW-0812">Transmembrane</keyword>
<evidence type="ECO:0000313" key="11">
    <source>
        <dbReference type="Proteomes" id="UP001567572"/>
    </source>
</evidence>
<dbReference type="InterPro" id="IPR029044">
    <property type="entry name" value="Nucleotide-diphossugar_trans"/>
</dbReference>